<dbReference type="EMBL" id="PYWC01000033">
    <property type="protein sequence ID" value="PWW76482.1"/>
    <property type="molecule type" value="Genomic_DNA"/>
</dbReference>
<evidence type="ECO:0000259" key="2">
    <source>
        <dbReference type="Pfam" id="PF14420"/>
    </source>
</evidence>
<dbReference type="PANTHER" id="PTHR38788">
    <property type="entry name" value="CLR5 DOMAIN-CONTAINING PROTEIN"/>
    <property type="match status" value="1"/>
</dbReference>
<dbReference type="PANTHER" id="PTHR38788:SF3">
    <property type="entry name" value="CLR5 DOMAIN-CONTAINING PROTEIN"/>
    <property type="match status" value="1"/>
</dbReference>
<proteinExistence type="predicted"/>
<feature type="region of interest" description="Disordered" evidence="1">
    <location>
        <begin position="58"/>
        <end position="89"/>
    </location>
</feature>
<dbReference type="Proteomes" id="UP000246991">
    <property type="component" value="Unassembled WGS sequence"/>
</dbReference>
<dbReference type="InterPro" id="IPR025676">
    <property type="entry name" value="Clr5_dom"/>
</dbReference>
<feature type="compositionally biased region" description="Basic and acidic residues" evidence="1">
    <location>
        <begin position="61"/>
        <end position="72"/>
    </location>
</feature>
<dbReference type="OrthoDB" id="5308957at2759"/>
<evidence type="ECO:0000313" key="3">
    <source>
        <dbReference type="EMBL" id="PWW76482.1"/>
    </source>
</evidence>
<name>A0A317SPS6_9PEZI</name>
<accession>A0A317SPS6</accession>
<comment type="caution">
    <text evidence="3">The sequence shown here is derived from an EMBL/GenBank/DDBJ whole genome shotgun (WGS) entry which is preliminary data.</text>
</comment>
<dbReference type="AlphaFoldDB" id="A0A317SPS6"/>
<evidence type="ECO:0000313" key="4">
    <source>
        <dbReference type="Proteomes" id="UP000246991"/>
    </source>
</evidence>
<gene>
    <name evidence="3" type="ORF">C7212DRAFT_187535</name>
</gene>
<feature type="domain" description="Clr5" evidence="2">
    <location>
        <begin position="1"/>
        <end position="54"/>
    </location>
</feature>
<keyword evidence="4" id="KW-1185">Reference proteome</keyword>
<sequence>MTKAWGKHKKLLRELYIERKIKLKQVMEIMAKNHDFVACRRTYMKMFGRWGYQKNRKSQTARREGCSSRERSTQLCSAAQEPREGLDVTSDTQLNAHETNGYNPTYKINKAIIGPIVNDQAIGGASSPLDNFRDSDDLNKYLAELEGALLLNEIKRKAQVSGNPDPHSPVMSGYQQALGGIFSGDTPVVKGDQAEQY</sequence>
<organism evidence="3 4">
    <name type="scientific">Tuber magnatum</name>
    <name type="common">white Piedmont truffle</name>
    <dbReference type="NCBI Taxonomy" id="42249"/>
    <lineage>
        <taxon>Eukaryota</taxon>
        <taxon>Fungi</taxon>
        <taxon>Dikarya</taxon>
        <taxon>Ascomycota</taxon>
        <taxon>Pezizomycotina</taxon>
        <taxon>Pezizomycetes</taxon>
        <taxon>Pezizales</taxon>
        <taxon>Tuberaceae</taxon>
        <taxon>Tuber</taxon>
    </lineage>
</organism>
<protein>
    <recommendedName>
        <fullName evidence="2">Clr5 domain-containing protein</fullName>
    </recommendedName>
</protein>
<reference evidence="3 4" key="1">
    <citation type="submission" date="2018-03" db="EMBL/GenBank/DDBJ databases">
        <title>Genomes of Pezizomycetes fungi and the evolution of truffles.</title>
        <authorList>
            <person name="Murat C."/>
            <person name="Payen T."/>
            <person name="Noel B."/>
            <person name="Kuo A."/>
            <person name="Martin F.M."/>
        </authorList>
    </citation>
    <scope>NUCLEOTIDE SEQUENCE [LARGE SCALE GENOMIC DNA]</scope>
    <source>
        <strain evidence="3">091103-1</strain>
    </source>
</reference>
<evidence type="ECO:0000256" key="1">
    <source>
        <dbReference type="SAM" id="MobiDB-lite"/>
    </source>
</evidence>
<dbReference type="Pfam" id="PF14420">
    <property type="entry name" value="Clr5"/>
    <property type="match status" value="1"/>
</dbReference>
<dbReference type="STRING" id="42249.A0A317SPS6"/>